<accession>A0A815C3Q1</accession>
<comment type="caution">
    <text evidence="1">The sequence shown here is derived from an EMBL/GenBank/DDBJ whole genome shotgun (WGS) entry which is preliminary data.</text>
</comment>
<sequence>MRMMVDRDVSRVATTPFETLSVLPQRNLRRIIPLPSSIDSSQTEPQLLDPIQAATPISRRLINLPSRTVLSTDNSQIEPQLLDPIQAATPISTSMINKPTKDQRLNKQLFHLNNIPTQLNYKNDFGAIISQFPLQSTSSAHQKIINYLCVAETLQATTFPSVAVHIMFTKRINFKTLFLNNIFPSNYLYLQLKHYKNVINNDVFNDKIKEETNDLYVETSKYERKNDFKLTSTQYRSRQAHFAALALSQGSVEQGFHTD</sequence>
<dbReference type="Proteomes" id="UP000681722">
    <property type="component" value="Unassembled WGS sequence"/>
</dbReference>
<protein>
    <submittedName>
        <fullName evidence="1">Uncharacterized protein</fullName>
    </submittedName>
</protein>
<organism evidence="1 3">
    <name type="scientific">Didymodactylos carnosus</name>
    <dbReference type="NCBI Taxonomy" id="1234261"/>
    <lineage>
        <taxon>Eukaryota</taxon>
        <taxon>Metazoa</taxon>
        <taxon>Spiralia</taxon>
        <taxon>Gnathifera</taxon>
        <taxon>Rotifera</taxon>
        <taxon>Eurotatoria</taxon>
        <taxon>Bdelloidea</taxon>
        <taxon>Philodinida</taxon>
        <taxon>Philodinidae</taxon>
        <taxon>Didymodactylos</taxon>
    </lineage>
</organism>
<keyword evidence="3" id="KW-1185">Reference proteome</keyword>
<dbReference type="EMBL" id="CAJNOQ010011650">
    <property type="protein sequence ID" value="CAF1281853.1"/>
    <property type="molecule type" value="Genomic_DNA"/>
</dbReference>
<proteinExistence type="predicted"/>
<gene>
    <name evidence="1" type="ORF">GPM918_LOCUS27595</name>
    <name evidence="2" type="ORF">SRO942_LOCUS27944</name>
</gene>
<dbReference type="Proteomes" id="UP000663829">
    <property type="component" value="Unassembled WGS sequence"/>
</dbReference>
<evidence type="ECO:0000313" key="2">
    <source>
        <dbReference type="EMBL" id="CAF4077866.1"/>
    </source>
</evidence>
<evidence type="ECO:0000313" key="1">
    <source>
        <dbReference type="EMBL" id="CAF1281853.1"/>
    </source>
</evidence>
<dbReference type="AlphaFoldDB" id="A0A815C3Q1"/>
<name>A0A815C3Q1_9BILA</name>
<reference evidence="1" key="1">
    <citation type="submission" date="2021-02" db="EMBL/GenBank/DDBJ databases">
        <authorList>
            <person name="Nowell W R."/>
        </authorList>
    </citation>
    <scope>NUCLEOTIDE SEQUENCE</scope>
</reference>
<evidence type="ECO:0000313" key="3">
    <source>
        <dbReference type="Proteomes" id="UP000663829"/>
    </source>
</evidence>
<dbReference type="EMBL" id="CAJOBC010028260">
    <property type="protein sequence ID" value="CAF4077866.1"/>
    <property type="molecule type" value="Genomic_DNA"/>
</dbReference>